<feature type="transmembrane region" description="Helical" evidence="1">
    <location>
        <begin position="6"/>
        <end position="27"/>
    </location>
</feature>
<organism evidence="2 3">
    <name type="scientific">Deinococcus detaillensis</name>
    <dbReference type="NCBI Taxonomy" id="2592048"/>
    <lineage>
        <taxon>Bacteria</taxon>
        <taxon>Thermotogati</taxon>
        <taxon>Deinococcota</taxon>
        <taxon>Deinococci</taxon>
        <taxon>Deinococcales</taxon>
        <taxon>Deinococcaceae</taxon>
        <taxon>Deinococcus</taxon>
    </lineage>
</organism>
<feature type="transmembrane region" description="Helical" evidence="1">
    <location>
        <begin position="72"/>
        <end position="91"/>
    </location>
</feature>
<keyword evidence="1" id="KW-0472">Membrane</keyword>
<keyword evidence="1" id="KW-0812">Transmembrane</keyword>
<dbReference type="Proteomes" id="UP000316092">
    <property type="component" value="Unassembled WGS sequence"/>
</dbReference>
<gene>
    <name evidence="2" type="ORF">FNU79_16185</name>
</gene>
<name>A0A553UL43_9DEIO</name>
<evidence type="ECO:0000313" key="3">
    <source>
        <dbReference type="Proteomes" id="UP000316092"/>
    </source>
</evidence>
<dbReference type="RefSeq" id="WP_143721832.1">
    <property type="nucleotide sequence ID" value="NZ_VKDB01000027.1"/>
</dbReference>
<protein>
    <recommendedName>
        <fullName evidence="4">DUF2304 domain-containing protein</fullName>
    </recommendedName>
</protein>
<keyword evidence="3" id="KW-1185">Reference proteome</keyword>
<accession>A0A553UL43</accession>
<comment type="caution">
    <text evidence="2">The sequence shown here is derived from an EMBL/GenBank/DDBJ whole genome shotgun (WGS) entry which is preliminary data.</text>
</comment>
<reference evidence="2 3" key="1">
    <citation type="submission" date="2019-07" db="EMBL/GenBank/DDBJ databases">
        <title>Deinococcus detaillus sp. nov., isolated from humus soil in Antarctica.</title>
        <authorList>
            <person name="Zhang K."/>
        </authorList>
    </citation>
    <scope>NUCLEOTIDE SEQUENCE [LARGE SCALE GENOMIC DNA]</scope>
    <source>
        <strain evidence="2 3">H1</strain>
    </source>
</reference>
<evidence type="ECO:0000313" key="2">
    <source>
        <dbReference type="EMBL" id="TSA80781.1"/>
    </source>
</evidence>
<sequence length="113" mass="12490">MSPALLSVLFLIVQGVVLGWASVLILVQFPGKSARLPLASVVAYYSACYFWPPPSARALRNGDAYLLADAVRYGLLVLSFALCVLLLVRIIQQRERRIRVLSEEVESLRAEAT</sequence>
<dbReference type="EMBL" id="VKDB01000027">
    <property type="protein sequence ID" value="TSA80781.1"/>
    <property type="molecule type" value="Genomic_DNA"/>
</dbReference>
<keyword evidence="1" id="KW-1133">Transmembrane helix</keyword>
<dbReference type="AlphaFoldDB" id="A0A553UL43"/>
<evidence type="ECO:0000256" key="1">
    <source>
        <dbReference type="SAM" id="Phobius"/>
    </source>
</evidence>
<evidence type="ECO:0008006" key="4">
    <source>
        <dbReference type="Google" id="ProtNLM"/>
    </source>
</evidence>
<proteinExistence type="predicted"/>
<feature type="transmembrane region" description="Helical" evidence="1">
    <location>
        <begin position="34"/>
        <end position="52"/>
    </location>
</feature>